<feature type="signal peptide" evidence="1">
    <location>
        <begin position="1"/>
        <end position="26"/>
    </location>
</feature>
<comment type="caution">
    <text evidence="2">The sequence shown here is derived from an EMBL/GenBank/DDBJ whole genome shotgun (WGS) entry which is preliminary data.</text>
</comment>
<name>A0A7V0T4E8_UNCW3</name>
<dbReference type="AlphaFoldDB" id="A0A7V0T4E8"/>
<dbReference type="EMBL" id="DSBX01000013">
    <property type="protein sequence ID" value="HDQ98741.1"/>
    <property type="molecule type" value="Genomic_DNA"/>
</dbReference>
<proteinExistence type="predicted"/>
<gene>
    <name evidence="2" type="ORF">ENN51_00435</name>
</gene>
<protein>
    <submittedName>
        <fullName evidence="2">Uncharacterized protein</fullName>
    </submittedName>
</protein>
<keyword evidence="1" id="KW-0732">Signal</keyword>
<reference evidence="2" key="1">
    <citation type="journal article" date="2020" name="mSystems">
        <title>Genome- and Community-Level Interaction Insights into Carbon Utilization and Element Cycling Functions of Hydrothermarchaeota in Hydrothermal Sediment.</title>
        <authorList>
            <person name="Zhou Z."/>
            <person name="Liu Y."/>
            <person name="Xu W."/>
            <person name="Pan J."/>
            <person name="Luo Z.H."/>
            <person name="Li M."/>
        </authorList>
    </citation>
    <scope>NUCLEOTIDE SEQUENCE [LARGE SCALE GENOMIC DNA]</scope>
    <source>
        <strain evidence="2">SpSt-1182</strain>
    </source>
</reference>
<evidence type="ECO:0000256" key="1">
    <source>
        <dbReference type="SAM" id="SignalP"/>
    </source>
</evidence>
<evidence type="ECO:0000313" key="2">
    <source>
        <dbReference type="EMBL" id="HDQ98741.1"/>
    </source>
</evidence>
<dbReference type="Proteomes" id="UP000885672">
    <property type="component" value="Unassembled WGS sequence"/>
</dbReference>
<dbReference type="PROSITE" id="PS51257">
    <property type="entry name" value="PROKAR_LIPOPROTEIN"/>
    <property type="match status" value="1"/>
</dbReference>
<feature type="chain" id="PRO_5031376819" evidence="1">
    <location>
        <begin position="27"/>
        <end position="148"/>
    </location>
</feature>
<organism evidence="2">
    <name type="scientific">candidate division WOR-3 bacterium</name>
    <dbReference type="NCBI Taxonomy" id="2052148"/>
    <lineage>
        <taxon>Bacteria</taxon>
        <taxon>Bacteria division WOR-3</taxon>
    </lineage>
</organism>
<sequence length="148" mass="15997">MMRFDILFAAALLLAGGCLSSCRQNADAGVSSAPVSAEVDGRTFRVEADLWRDFQPVAPPEGQPMMAVARVVAGDGLSLPDDLTVDRLWVVKGEERWAPVIQTEGHTVHAADGPKWGPGIEVDVVVRLARGKQTWLVRAPDVPIKRTD</sequence>
<accession>A0A7V0T4E8</accession>